<dbReference type="Proteomes" id="UP001177935">
    <property type="component" value="Unassembled WGS sequence"/>
</dbReference>
<dbReference type="InterPro" id="IPR038718">
    <property type="entry name" value="SNF2-like_sf"/>
</dbReference>
<dbReference type="SUPFAM" id="SSF52540">
    <property type="entry name" value="P-loop containing nucleoside triphosphate hydrolases"/>
    <property type="match status" value="2"/>
</dbReference>
<proteinExistence type="predicted"/>
<dbReference type="GO" id="GO:0004386">
    <property type="term" value="F:helicase activity"/>
    <property type="evidence" value="ECO:0007669"/>
    <property type="project" value="UniProtKB-KW"/>
</dbReference>
<dbReference type="SMART" id="SM00487">
    <property type="entry name" value="DEXDc"/>
    <property type="match status" value="1"/>
</dbReference>
<evidence type="ECO:0000313" key="6">
    <source>
        <dbReference type="Proteomes" id="UP001177935"/>
    </source>
</evidence>
<keyword evidence="2 5" id="KW-0067">ATP-binding</keyword>
<name>A0AB35MTL5_VIBSP</name>
<dbReference type="Pfam" id="PF00271">
    <property type="entry name" value="Helicase_C"/>
    <property type="match status" value="1"/>
</dbReference>
<dbReference type="InterPro" id="IPR001650">
    <property type="entry name" value="Helicase_C-like"/>
</dbReference>
<keyword evidence="1 5" id="KW-0378">Hydrolase</keyword>
<comment type="caution">
    <text evidence="5">The sequence shown here is derived from an EMBL/GenBank/DDBJ whole genome shotgun (WGS) entry which is preliminary data.</text>
</comment>
<dbReference type="CDD" id="cd18793">
    <property type="entry name" value="SF2_C_SNF"/>
    <property type="match status" value="1"/>
</dbReference>
<dbReference type="PROSITE" id="PS51192">
    <property type="entry name" value="HELICASE_ATP_BIND_1"/>
    <property type="match status" value="1"/>
</dbReference>
<dbReference type="Gene3D" id="3.40.50.10810">
    <property type="entry name" value="Tandem AAA-ATPase domain"/>
    <property type="match status" value="1"/>
</dbReference>
<dbReference type="InterPro" id="IPR014001">
    <property type="entry name" value="Helicase_ATP-bd"/>
</dbReference>
<dbReference type="InterPro" id="IPR000330">
    <property type="entry name" value="SNF2_N"/>
</dbReference>
<evidence type="ECO:0000256" key="2">
    <source>
        <dbReference type="ARBA" id="ARBA00022806"/>
    </source>
</evidence>
<sequence length="616" mass="69799">MAYIIKNGMVEHNGVFLEAEHLFKLGRISANSDGVEVGLVISKRPAQIHFKFETEPAPNFVLFFRGKPLDKEQTHSLVKYGYFISDGKRVHFVSSRINEHLAIAFGDLPLPKLMRLLRSLHLEALIDEFPAHLIEMLRDNQKKQAHHEKLFVQSLYPYQEEGVNWLSFCAENGVGTILADDMGLGKTAQVIALCCDVLEKNPNSKILIVVPNPLLDNWVREFQFFAPSIVPYLHYGKHRRGVASAFDEHNVVVTPYTTMSSDITMFEDMYFDLALFDEASMLKNPKSSRSLSARRLNVGVTVAMSGTPVENSLMDAWALTDLVFEGFLGAQDSFKSRYVHSDLSETLNKNLEELESSLRQITLRRMKKDVLEQLPEKLDIHTAVSMGEVEKAQYESLIDEMQRDNQNGGGGILPLINKLQQFTAHPALIDPTIPNDVRSLIKHSAKFELLMIQLDKIVQAGEKVIIFATFQKAIDLIQGAIRERYGILPGVIDGRTPNDERQPLIDTFSSSKGFDVLLLHPRTAGMGLNITAATNVIHYCRQWNPALEEQATARAWRNGQKFIVNVYYMYYAGTIEEKIDERIRLKQQLSERVVSVTDDKETDKQIMLEYLETLGL</sequence>
<dbReference type="InterPro" id="IPR027417">
    <property type="entry name" value="P-loop_NTPase"/>
</dbReference>
<dbReference type="InterPro" id="IPR049730">
    <property type="entry name" value="SNF2/RAD54-like_C"/>
</dbReference>
<evidence type="ECO:0000259" key="4">
    <source>
        <dbReference type="PROSITE" id="PS51194"/>
    </source>
</evidence>
<evidence type="ECO:0000313" key="5">
    <source>
        <dbReference type="EMBL" id="MDP2499786.1"/>
    </source>
</evidence>
<dbReference type="Gene3D" id="3.40.50.300">
    <property type="entry name" value="P-loop containing nucleotide triphosphate hydrolases"/>
    <property type="match status" value="1"/>
</dbReference>
<evidence type="ECO:0000259" key="3">
    <source>
        <dbReference type="PROSITE" id="PS51192"/>
    </source>
</evidence>
<gene>
    <name evidence="5" type="ORF">Q8W42_03605</name>
</gene>
<dbReference type="Pfam" id="PF00176">
    <property type="entry name" value="SNF2-rel_dom"/>
    <property type="match status" value="1"/>
</dbReference>
<dbReference type="SMART" id="SM00490">
    <property type="entry name" value="HELICc"/>
    <property type="match status" value="1"/>
</dbReference>
<dbReference type="GO" id="GO:0005524">
    <property type="term" value="F:ATP binding"/>
    <property type="evidence" value="ECO:0007669"/>
    <property type="project" value="InterPro"/>
</dbReference>
<evidence type="ECO:0000256" key="1">
    <source>
        <dbReference type="ARBA" id="ARBA00022801"/>
    </source>
</evidence>
<feature type="domain" description="Helicase ATP-binding" evidence="3">
    <location>
        <begin position="167"/>
        <end position="326"/>
    </location>
</feature>
<protein>
    <submittedName>
        <fullName evidence="5">DEAD/DEAH box helicase</fullName>
        <ecNumber evidence="5">3.6.4.-</ecNumber>
    </submittedName>
</protein>
<dbReference type="PANTHER" id="PTHR10799">
    <property type="entry name" value="SNF2/RAD54 HELICASE FAMILY"/>
    <property type="match status" value="1"/>
</dbReference>
<dbReference type="EC" id="3.6.4.-" evidence="5"/>
<dbReference type="RefSeq" id="WP_102561821.1">
    <property type="nucleotide sequence ID" value="NZ_CAWNUI010000081.1"/>
</dbReference>
<dbReference type="PROSITE" id="PS51194">
    <property type="entry name" value="HELICASE_CTER"/>
    <property type="match status" value="1"/>
</dbReference>
<dbReference type="GO" id="GO:0016787">
    <property type="term" value="F:hydrolase activity"/>
    <property type="evidence" value="ECO:0007669"/>
    <property type="project" value="UniProtKB-KW"/>
</dbReference>
<reference evidence="5" key="1">
    <citation type="submission" date="2023-07" db="EMBL/GenBank/DDBJ databases">
        <title>Genome content predicts the carbon catabolic preferences of heterotrophic bacteria.</title>
        <authorList>
            <person name="Gralka M."/>
        </authorList>
    </citation>
    <scope>NUCLEOTIDE SEQUENCE</scope>
    <source>
        <strain evidence="5">6E02</strain>
    </source>
</reference>
<dbReference type="EMBL" id="JAUYVL010000001">
    <property type="protein sequence ID" value="MDP2499786.1"/>
    <property type="molecule type" value="Genomic_DNA"/>
</dbReference>
<keyword evidence="2 5" id="KW-0347">Helicase</keyword>
<accession>A0AB35MTL5</accession>
<organism evidence="5 6">
    <name type="scientific">Vibrio splendidus</name>
    <dbReference type="NCBI Taxonomy" id="29497"/>
    <lineage>
        <taxon>Bacteria</taxon>
        <taxon>Pseudomonadati</taxon>
        <taxon>Pseudomonadota</taxon>
        <taxon>Gammaproteobacteria</taxon>
        <taxon>Vibrionales</taxon>
        <taxon>Vibrionaceae</taxon>
        <taxon>Vibrio</taxon>
    </lineage>
</organism>
<keyword evidence="2 5" id="KW-0547">Nucleotide-binding</keyword>
<feature type="domain" description="Helicase C-terminal" evidence="4">
    <location>
        <begin position="453"/>
        <end position="605"/>
    </location>
</feature>
<dbReference type="AlphaFoldDB" id="A0AB35MTL5"/>